<comment type="subcellular location">
    <subcellularLocation>
        <location evidence="10">Cell inner membrane</location>
    </subcellularLocation>
    <subcellularLocation>
        <location evidence="2">Cell membrane</location>
        <topology evidence="2">Single-pass membrane protein</topology>
    </subcellularLocation>
</comment>
<gene>
    <name evidence="11" type="ordered locus">Plav_2563</name>
</gene>
<dbReference type="STRING" id="402881.Plav_2563"/>
<accession>A7HW89</accession>
<dbReference type="RefSeq" id="WP_012111484.1">
    <property type="nucleotide sequence ID" value="NC_009719.1"/>
</dbReference>
<dbReference type="GO" id="GO:0009425">
    <property type="term" value="C:bacterial-type flagellum basal body"/>
    <property type="evidence" value="ECO:0007669"/>
    <property type="project" value="InterPro"/>
</dbReference>
<evidence type="ECO:0000256" key="6">
    <source>
        <dbReference type="ARBA" id="ARBA00022692"/>
    </source>
</evidence>
<dbReference type="Proteomes" id="UP000006377">
    <property type="component" value="Chromosome"/>
</dbReference>
<keyword evidence="7 10" id="KW-0283">Flagellar rotation</keyword>
<keyword evidence="9 10" id="KW-0472">Membrane</keyword>
<keyword evidence="5 10" id="KW-0145">Chemotaxis</keyword>
<evidence type="ECO:0000256" key="1">
    <source>
        <dbReference type="ARBA" id="ARBA00002254"/>
    </source>
</evidence>
<keyword evidence="10" id="KW-0997">Cell inner membrane</keyword>
<dbReference type="GO" id="GO:0071978">
    <property type="term" value="P:bacterial-type flagellum-dependent swarming motility"/>
    <property type="evidence" value="ECO:0007669"/>
    <property type="project" value="TreeGrafter"/>
</dbReference>
<keyword evidence="4" id="KW-1003">Cell membrane</keyword>
<dbReference type="GO" id="GO:0006935">
    <property type="term" value="P:chemotaxis"/>
    <property type="evidence" value="ECO:0007669"/>
    <property type="project" value="UniProtKB-KW"/>
</dbReference>
<evidence type="ECO:0000256" key="7">
    <source>
        <dbReference type="ARBA" id="ARBA00022779"/>
    </source>
</evidence>
<dbReference type="Pfam" id="PF03748">
    <property type="entry name" value="FliL"/>
    <property type="match status" value="1"/>
</dbReference>
<keyword evidence="11" id="KW-0282">Flagellum</keyword>
<keyword evidence="12" id="KW-1185">Reference proteome</keyword>
<comment type="function">
    <text evidence="1 10">Controls the rotational direction of flagella during chemotaxis.</text>
</comment>
<keyword evidence="8 10" id="KW-1133">Transmembrane helix</keyword>
<evidence type="ECO:0000256" key="4">
    <source>
        <dbReference type="ARBA" id="ARBA00022475"/>
    </source>
</evidence>
<protein>
    <recommendedName>
        <fullName evidence="10">Flagellar protein FliL</fullName>
    </recommendedName>
</protein>
<dbReference type="eggNOG" id="COG1580">
    <property type="taxonomic scope" value="Bacteria"/>
</dbReference>
<evidence type="ECO:0000313" key="11">
    <source>
        <dbReference type="EMBL" id="ABS64172.1"/>
    </source>
</evidence>
<dbReference type="AlphaFoldDB" id="A7HW89"/>
<proteinExistence type="inferred from homology"/>
<dbReference type="GO" id="GO:0005886">
    <property type="term" value="C:plasma membrane"/>
    <property type="evidence" value="ECO:0007669"/>
    <property type="project" value="UniProtKB-SubCell"/>
</dbReference>
<name>A7HW89_PARL1</name>
<keyword evidence="11" id="KW-0966">Cell projection</keyword>
<sequence length="167" mass="18202">MAAVDADISEDEEDASAPPAKRRLAGKVLVLYVVLPVLLLVGAGVGVYMSGILGGTSEEEHAVVAAPAPVFYDLPDFLVNLSGPPPQHYLKLRVALEVPSKETVARLEAEMPRVLDGFQTFLRELRPEDLEGSQGMLNLKEELMRRLALATQEPLVTDVLFKEIIVQ</sequence>
<evidence type="ECO:0000256" key="5">
    <source>
        <dbReference type="ARBA" id="ARBA00022500"/>
    </source>
</evidence>
<dbReference type="PANTHER" id="PTHR35091">
    <property type="entry name" value="FLAGELLAR PROTEIN FLIL"/>
    <property type="match status" value="1"/>
</dbReference>
<comment type="similarity">
    <text evidence="3 10">Belongs to the FliL family.</text>
</comment>
<evidence type="ECO:0000256" key="3">
    <source>
        <dbReference type="ARBA" id="ARBA00008281"/>
    </source>
</evidence>
<evidence type="ECO:0000256" key="9">
    <source>
        <dbReference type="ARBA" id="ARBA00023136"/>
    </source>
</evidence>
<keyword evidence="11" id="KW-0969">Cilium</keyword>
<dbReference type="PANTHER" id="PTHR35091:SF2">
    <property type="entry name" value="FLAGELLAR PROTEIN FLIL"/>
    <property type="match status" value="1"/>
</dbReference>
<dbReference type="InterPro" id="IPR005503">
    <property type="entry name" value="FliL"/>
</dbReference>
<evidence type="ECO:0000313" key="12">
    <source>
        <dbReference type="Proteomes" id="UP000006377"/>
    </source>
</evidence>
<reference evidence="11 12" key="1">
    <citation type="journal article" date="2011" name="Stand. Genomic Sci.">
        <title>Complete genome sequence of Parvibaculum lavamentivorans type strain (DS-1(T)).</title>
        <authorList>
            <person name="Schleheck D."/>
            <person name="Weiss M."/>
            <person name="Pitluck S."/>
            <person name="Bruce D."/>
            <person name="Land M.L."/>
            <person name="Han S."/>
            <person name="Saunders E."/>
            <person name="Tapia R."/>
            <person name="Detter C."/>
            <person name="Brettin T."/>
            <person name="Han J."/>
            <person name="Woyke T."/>
            <person name="Goodwin L."/>
            <person name="Pennacchio L."/>
            <person name="Nolan M."/>
            <person name="Cook A.M."/>
            <person name="Kjelleberg S."/>
            <person name="Thomas T."/>
        </authorList>
    </citation>
    <scope>NUCLEOTIDE SEQUENCE [LARGE SCALE GENOMIC DNA]</scope>
    <source>
        <strain evidence="12">DS-1 / DSM 13023 / NCIMB 13966</strain>
    </source>
</reference>
<evidence type="ECO:0000256" key="10">
    <source>
        <dbReference type="RuleBase" id="RU364125"/>
    </source>
</evidence>
<keyword evidence="6 10" id="KW-0812">Transmembrane</keyword>
<dbReference type="EMBL" id="CP000774">
    <property type="protein sequence ID" value="ABS64172.1"/>
    <property type="molecule type" value="Genomic_DNA"/>
</dbReference>
<evidence type="ECO:0000256" key="2">
    <source>
        <dbReference type="ARBA" id="ARBA00004162"/>
    </source>
</evidence>
<dbReference type="KEGG" id="pla:Plav_2563"/>
<feature type="transmembrane region" description="Helical" evidence="10">
    <location>
        <begin position="29"/>
        <end position="49"/>
    </location>
</feature>
<dbReference type="OrthoDB" id="7304620at2"/>
<evidence type="ECO:0000256" key="8">
    <source>
        <dbReference type="ARBA" id="ARBA00022989"/>
    </source>
</evidence>
<organism evidence="11 12">
    <name type="scientific">Parvibaculum lavamentivorans (strain DS-1 / DSM 13023 / NCIMB 13966)</name>
    <dbReference type="NCBI Taxonomy" id="402881"/>
    <lineage>
        <taxon>Bacteria</taxon>
        <taxon>Pseudomonadati</taxon>
        <taxon>Pseudomonadota</taxon>
        <taxon>Alphaproteobacteria</taxon>
        <taxon>Hyphomicrobiales</taxon>
        <taxon>Parvibaculaceae</taxon>
        <taxon>Parvibaculum</taxon>
    </lineage>
</organism>
<dbReference type="HOGENOM" id="CLU_099018_2_1_5"/>